<dbReference type="InterPro" id="IPR057326">
    <property type="entry name" value="KR_dom"/>
</dbReference>
<gene>
    <name evidence="3" type="ORF">ACFQ5X_26105</name>
</gene>
<dbReference type="Proteomes" id="UP001597058">
    <property type="component" value="Unassembled WGS sequence"/>
</dbReference>
<organism evidence="3 4">
    <name type="scientific">Streptomyces kaempferi</name>
    <dbReference type="NCBI Taxonomy" id="333725"/>
    <lineage>
        <taxon>Bacteria</taxon>
        <taxon>Bacillati</taxon>
        <taxon>Actinomycetota</taxon>
        <taxon>Actinomycetes</taxon>
        <taxon>Kitasatosporales</taxon>
        <taxon>Streptomycetaceae</taxon>
        <taxon>Streptomyces</taxon>
    </lineage>
</organism>
<evidence type="ECO:0000259" key="2">
    <source>
        <dbReference type="SMART" id="SM00822"/>
    </source>
</evidence>
<dbReference type="PRINTS" id="PR00081">
    <property type="entry name" value="GDHRDH"/>
</dbReference>
<dbReference type="PROSITE" id="PS00061">
    <property type="entry name" value="ADH_SHORT"/>
    <property type="match status" value="1"/>
</dbReference>
<dbReference type="RefSeq" id="WP_329528286.1">
    <property type="nucleotide sequence ID" value="NZ_JBHSKH010000003.1"/>
</dbReference>
<accession>A0ABW3XI78</accession>
<dbReference type="CDD" id="cd05233">
    <property type="entry name" value="SDR_c"/>
    <property type="match status" value="1"/>
</dbReference>
<dbReference type="PANTHER" id="PTHR43943">
    <property type="entry name" value="DEHYDROGENASE/REDUCTASE (SDR FAMILY) MEMBER 4"/>
    <property type="match status" value="1"/>
</dbReference>
<dbReference type="InterPro" id="IPR002347">
    <property type="entry name" value="SDR_fam"/>
</dbReference>
<comment type="caution">
    <text evidence="3">The sequence shown here is derived from an EMBL/GenBank/DDBJ whole genome shotgun (WGS) entry which is preliminary data.</text>
</comment>
<sequence length="254" mass="26439">MTHPFDMRGRTALVTGSTAGIGLAVAKGLHGLGARVVLSSNDEADIKEAIDALAADGIEVEGIVCDLNDPDSVRTLAERAHARFGRIDALIAHAGGYTHVGPLIDTSEEDVERTFRTSVFHNLILIEGFLPLMAAQGGGSVVVTSSIASLRASTRLAVYGAAKAALNSLVRNIAAEWGDRGVRANAVAPGTVRTRFSQALWSDPERERAAGANTALGRIAEPEDIVGAVLLFASDAGSYISGQTLLVDAGRSIL</sequence>
<name>A0ABW3XI78_9ACTN</name>
<dbReference type="Gene3D" id="3.40.50.720">
    <property type="entry name" value="NAD(P)-binding Rossmann-like Domain"/>
    <property type="match status" value="1"/>
</dbReference>
<evidence type="ECO:0000256" key="1">
    <source>
        <dbReference type="ARBA" id="ARBA00006484"/>
    </source>
</evidence>
<dbReference type="SMART" id="SM00822">
    <property type="entry name" value="PKS_KR"/>
    <property type="match status" value="1"/>
</dbReference>
<dbReference type="InterPro" id="IPR020904">
    <property type="entry name" value="Sc_DH/Rdtase_CS"/>
</dbReference>
<evidence type="ECO:0000313" key="3">
    <source>
        <dbReference type="EMBL" id="MFD1309317.1"/>
    </source>
</evidence>
<dbReference type="SUPFAM" id="SSF51735">
    <property type="entry name" value="NAD(P)-binding Rossmann-fold domains"/>
    <property type="match status" value="1"/>
</dbReference>
<dbReference type="EMBL" id="JBHTMM010000036">
    <property type="protein sequence ID" value="MFD1309317.1"/>
    <property type="molecule type" value="Genomic_DNA"/>
</dbReference>
<reference evidence="4" key="1">
    <citation type="journal article" date="2019" name="Int. J. Syst. Evol. Microbiol.">
        <title>The Global Catalogue of Microorganisms (GCM) 10K type strain sequencing project: providing services to taxonomists for standard genome sequencing and annotation.</title>
        <authorList>
            <consortium name="The Broad Institute Genomics Platform"/>
            <consortium name="The Broad Institute Genome Sequencing Center for Infectious Disease"/>
            <person name="Wu L."/>
            <person name="Ma J."/>
        </authorList>
    </citation>
    <scope>NUCLEOTIDE SEQUENCE [LARGE SCALE GENOMIC DNA]</scope>
    <source>
        <strain evidence="4">CGMCC 4.7020</strain>
    </source>
</reference>
<keyword evidence="3" id="KW-0560">Oxidoreductase</keyword>
<evidence type="ECO:0000313" key="4">
    <source>
        <dbReference type="Proteomes" id="UP001597058"/>
    </source>
</evidence>
<dbReference type="EC" id="1.1.1.-" evidence="3"/>
<dbReference type="InterPro" id="IPR036291">
    <property type="entry name" value="NAD(P)-bd_dom_sf"/>
</dbReference>
<feature type="domain" description="Ketoreductase" evidence="2">
    <location>
        <begin position="10"/>
        <end position="204"/>
    </location>
</feature>
<dbReference type="PANTHER" id="PTHR43943:SF2">
    <property type="entry name" value="DEHYDROGENASE_REDUCTASE 4"/>
    <property type="match status" value="1"/>
</dbReference>
<dbReference type="GO" id="GO:0016491">
    <property type="term" value="F:oxidoreductase activity"/>
    <property type="evidence" value="ECO:0007669"/>
    <property type="project" value="UniProtKB-KW"/>
</dbReference>
<dbReference type="Pfam" id="PF13561">
    <property type="entry name" value="adh_short_C2"/>
    <property type="match status" value="1"/>
</dbReference>
<comment type="similarity">
    <text evidence="1">Belongs to the short-chain dehydrogenases/reductases (SDR) family.</text>
</comment>
<proteinExistence type="inferred from homology"/>
<keyword evidence="4" id="KW-1185">Reference proteome</keyword>
<protein>
    <submittedName>
        <fullName evidence="3">SDR family NAD(P)-dependent oxidoreductase</fullName>
        <ecNumber evidence="3">1.1.1.-</ecNumber>
    </submittedName>
</protein>
<dbReference type="PRINTS" id="PR00080">
    <property type="entry name" value="SDRFAMILY"/>
</dbReference>